<sequence length="390" mass="41760">MIFGGLTISAGFVRQWGQMAAIRLILGIAESRTLPGIAYLVSCWYTRYEVAKRTAGFYIIGMLSSAFSGLLGYGFSHMNGLGSGHGLGQHIEPTKDHPNIKPHQMSGIAGGRWVFIMQGILTAVVAFMAATCVVDFPEKAATTRLTPKFLNKRETSLVVAQINRDRLDAVPEKFNLVNYLAGAADLQVWLFALSHGCTAINTFGIAYYLPIILNVGMGFSAGVSQCLVAPPVVFAAICVAACSWAADKYHSKGLIIIGACIVSVIGLPLTGLAKSVATRYFGTFLATAGVNVATPLLIAWQANNIRGQWKRALCSATLIMAGGIRAIIAPLVFCAQDAPRYLPGFYTLIAGVIVGFCSTLALMIKFWKANRRADAGGKPIHGLEGFRYTI</sequence>
<feature type="transmembrane region" description="Helical" evidence="6">
    <location>
        <begin position="57"/>
        <end position="75"/>
    </location>
</feature>
<keyword evidence="5 6" id="KW-0472">Membrane</keyword>
<dbReference type="AlphaFoldDB" id="A0A0D2J724"/>
<evidence type="ECO:0000256" key="3">
    <source>
        <dbReference type="ARBA" id="ARBA00022692"/>
    </source>
</evidence>
<feature type="transmembrane region" description="Helical" evidence="6">
    <location>
        <begin position="228"/>
        <end position="246"/>
    </location>
</feature>
<evidence type="ECO:0000256" key="6">
    <source>
        <dbReference type="SAM" id="Phobius"/>
    </source>
</evidence>
<organism evidence="7 8">
    <name type="scientific">Rhinocladiella mackenziei CBS 650.93</name>
    <dbReference type="NCBI Taxonomy" id="1442369"/>
    <lineage>
        <taxon>Eukaryota</taxon>
        <taxon>Fungi</taxon>
        <taxon>Dikarya</taxon>
        <taxon>Ascomycota</taxon>
        <taxon>Pezizomycotina</taxon>
        <taxon>Eurotiomycetes</taxon>
        <taxon>Chaetothyriomycetidae</taxon>
        <taxon>Chaetothyriales</taxon>
        <taxon>Herpotrichiellaceae</taxon>
        <taxon>Rhinocladiella</taxon>
    </lineage>
</organism>
<evidence type="ECO:0000256" key="5">
    <source>
        <dbReference type="ARBA" id="ARBA00023136"/>
    </source>
</evidence>
<evidence type="ECO:0000256" key="1">
    <source>
        <dbReference type="ARBA" id="ARBA00004141"/>
    </source>
</evidence>
<keyword evidence="3 6" id="KW-0812">Transmembrane</keyword>
<evidence type="ECO:0000256" key="2">
    <source>
        <dbReference type="ARBA" id="ARBA00022448"/>
    </source>
</evidence>
<feature type="transmembrane region" description="Helical" evidence="6">
    <location>
        <begin position="188"/>
        <end position="208"/>
    </location>
</feature>
<dbReference type="GeneID" id="25293827"/>
<gene>
    <name evidence="7" type="ORF">Z518_05756</name>
</gene>
<accession>A0A0D2J724</accession>
<dbReference type="OrthoDB" id="3639251at2759"/>
<feature type="transmembrane region" description="Helical" evidence="6">
    <location>
        <begin position="345"/>
        <end position="364"/>
    </location>
</feature>
<feature type="transmembrane region" description="Helical" evidence="6">
    <location>
        <begin position="113"/>
        <end position="134"/>
    </location>
</feature>
<feature type="transmembrane region" description="Helical" evidence="6">
    <location>
        <begin position="253"/>
        <end position="273"/>
    </location>
</feature>
<dbReference type="EMBL" id="KN847478">
    <property type="protein sequence ID" value="KIX04885.1"/>
    <property type="molecule type" value="Genomic_DNA"/>
</dbReference>
<name>A0A0D2J724_9EURO</name>
<dbReference type="VEuPathDB" id="FungiDB:Z518_05756"/>
<protein>
    <recommendedName>
        <fullName evidence="9">Major facilitator superfamily (MFS) profile domain-containing protein</fullName>
    </recommendedName>
</protein>
<evidence type="ECO:0000256" key="4">
    <source>
        <dbReference type="ARBA" id="ARBA00022989"/>
    </source>
</evidence>
<evidence type="ECO:0008006" key="9">
    <source>
        <dbReference type="Google" id="ProtNLM"/>
    </source>
</evidence>
<keyword evidence="4 6" id="KW-1133">Transmembrane helix</keyword>
<dbReference type="HOGENOM" id="CLU_001265_0_3_1"/>
<evidence type="ECO:0000313" key="8">
    <source>
        <dbReference type="Proteomes" id="UP000053617"/>
    </source>
</evidence>
<keyword evidence="2" id="KW-0813">Transport</keyword>
<dbReference type="SUPFAM" id="SSF103473">
    <property type="entry name" value="MFS general substrate transporter"/>
    <property type="match status" value="1"/>
</dbReference>
<evidence type="ECO:0000313" key="7">
    <source>
        <dbReference type="EMBL" id="KIX04885.1"/>
    </source>
</evidence>
<dbReference type="InterPro" id="IPR011701">
    <property type="entry name" value="MFS"/>
</dbReference>
<dbReference type="Gene3D" id="1.20.1250.20">
    <property type="entry name" value="MFS general substrate transporter like domains"/>
    <property type="match status" value="2"/>
</dbReference>
<comment type="subcellular location">
    <subcellularLocation>
        <location evidence="1">Membrane</location>
        <topology evidence="1">Multi-pass membrane protein</topology>
    </subcellularLocation>
</comment>
<dbReference type="Pfam" id="PF07690">
    <property type="entry name" value="MFS_1"/>
    <property type="match status" value="1"/>
</dbReference>
<dbReference type="InterPro" id="IPR036259">
    <property type="entry name" value="MFS_trans_sf"/>
</dbReference>
<feature type="transmembrane region" description="Helical" evidence="6">
    <location>
        <begin position="20"/>
        <end position="45"/>
    </location>
</feature>
<feature type="transmembrane region" description="Helical" evidence="6">
    <location>
        <begin position="312"/>
        <end position="333"/>
    </location>
</feature>
<dbReference type="PANTHER" id="PTHR43791">
    <property type="entry name" value="PERMEASE-RELATED"/>
    <property type="match status" value="1"/>
</dbReference>
<dbReference type="PANTHER" id="PTHR43791:SF47">
    <property type="entry name" value="MAJOR FACILITATOR SUPERFAMILY (MFS) PROFILE DOMAIN-CONTAINING PROTEIN-RELATED"/>
    <property type="match status" value="1"/>
</dbReference>
<dbReference type="GO" id="GO:0022857">
    <property type="term" value="F:transmembrane transporter activity"/>
    <property type="evidence" value="ECO:0007669"/>
    <property type="project" value="InterPro"/>
</dbReference>
<feature type="transmembrane region" description="Helical" evidence="6">
    <location>
        <begin position="279"/>
        <end position="300"/>
    </location>
</feature>
<keyword evidence="8" id="KW-1185">Reference proteome</keyword>
<proteinExistence type="predicted"/>
<dbReference type="Proteomes" id="UP000053617">
    <property type="component" value="Unassembled WGS sequence"/>
</dbReference>
<dbReference type="GO" id="GO:0016020">
    <property type="term" value="C:membrane"/>
    <property type="evidence" value="ECO:0007669"/>
    <property type="project" value="UniProtKB-SubCell"/>
</dbReference>
<dbReference type="RefSeq" id="XP_013272021.1">
    <property type="nucleotide sequence ID" value="XM_013416567.1"/>
</dbReference>
<reference evidence="7 8" key="1">
    <citation type="submission" date="2015-01" db="EMBL/GenBank/DDBJ databases">
        <title>The Genome Sequence of Rhinocladiella mackenzie CBS 650.93.</title>
        <authorList>
            <consortium name="The Broad Institute Genomics Platform"/>
            <person name="Cuomo C."/>
            <person name="de Hoog S."/>
            <person name="Gorbushina A."/>
            <person name="Stielow B."/>
            <person name="Teixiera M."/>
            <person name="Abouelleil A."/>
            <person name="Chapman S.B."/>
            <person name="Priest M."/>
            <person name="Young S.K."/>
            <person name="Wortman J."/>
            <person name="Nusbaum C."/>
            <person name="Birren B."/>
        </authorList>
    </citation>
    <scope>NUCLEOTIDE SEQUENCE [LARGE SCALE GENOMIC DNA]</scope>
    <source>
        <strain evidence="7 8">CBS 650.93</strain>
    </source>
</reference>